<reference evidence="1 2" key="1">
    <citation type="submission" date="2019-10" db="EMBL/GenBank/DDBJ databases">
        <authorList>
            <person name="Karimi E."/>
        </authorList>
    </citation>
    <scope>NUCLEOTIDE SEQUENCE [LARGE SCALE GENOMIC DNA]</scope>
    <source>
        <strain evidence="1">Aeromonas sp. 8C</strain>
    </source>
</reference>
<evidence type="ECO:0000313" key="1">
    <source>
        <dbReference type="EMBL" id="VXA85078.1"/>
    </source>
</evidence>
<accession>A0A653L2Q5</accession>
<gene>
    <name evidence="1" type="ORF">AERO8C_20228</name>
</gene>
<protein>
    <submittedName>
        <fullName evidence="1">Uncharacterized protein</fullName>
    </submittedName>
</protein>
<evidence type="ECO:0000313" key="2">
    <source>
        <dbReference type="Proteomes" id="UP000439123"/>
    </source>
</evidence>
<name>A0A653L2Q5_AERVE</name>
<dbReference type="AlphaFoldDB" id="A0A653L2Q5"/>
<dbReference type="EMBL" id="CABWLC010000012">
    <property type="protein sequence ID" value="VXA85078.1"/>
    <property type="molecule type" value="Genomic_DNA"/>
</dbReference>
<proteinExistence type="predicted"/>
<sequence>MLPLCELIQDAINSAGLPRSLWVDFRENIGSTV</sequence>
<organism evidence="1 2">
    <name type="scientific">Aeromonas veronii</name>
    <dbReference type="NCBI Taxonomy" id="654"/>
    <lineage>
        <taxon>Bacteria</taxon>
        <taxon>Pseudomonadati</taxon>
        <taxon>Pseudomonadota</taxon>
        <taxon>Gammaproteobacteria</taxon>
        <taxon>Aeromonadales</taxon>
        <taxon>Aeromonadaceae</taxon>
        <taxon>Aeromonas</taxon>
    </lineage>
</organism>
<dbReference type="Proteomes" id="UP000439123">
    <property type="component" value="Unassembled WGS sequence"/>
</dbReference>